<evidence type="ECO:0008006" key="4">
    <source>
        <dbReference type="Google" id="ProtNLM"/>
    </source>
</evidence>
<dbReference type="STRING" id="1127699.HMPREF9151_01265"/>
<keyword evidence="3" id="KW-1185">Reference proteome</keyword>
<accession>L1NAN2</accession>
<dbReference type="PATRIC" id="fig|1127699.3.peg.1173"/>
<evidence type="ECO:0000256" key="1">
    <source>
        <dbReference type="SAM" id="SignalP"/>
    </source>
</evidence>
<dbReference type="OrthoDB" id="1081381at2"/>
<keyword evidence="1" id="KW-0732">Signal</keyword>
<protein>
    <recommendedName>
        <fullName evidence="4">Tetratricopeptide repeat protein</fullName>
    </recommendedName>
</protein>
<organism evidence="2 3">
    <name type="scientific">Hoylesella saccharolytica F0055</name>
    <dbReference type="NCBI Taxonomy" id="1127699"/>
    <lineage>
        <taxon>Bacteria</taxon>
        <taxon>Pseudomonadati</taxon>
        <taxon>Bacteroidota</taxon>
        <taxon>Bacteroidia</taxon>
        <taxon>Bacteroidales</taxon>
        <taxon>Prevotellaceae</taxon>
        <taxon>Hoylesella</taxon>
    </lineage>
</organism>
<feature type="signal peptide" evidence="1">
    <location>
        <begin position="1"/>
        <end position="22"/>
    </location>
</feature>
<proteinExistence type="predicted"/>
<dbReference type="RefSeq" id="WP_009162479.1">
    <property type="nucleotide sequence ID" value="NZ_KB290995.1"/>
</dbReference>
<comment type="caution">
    <text evidence="2">The sequence shown here is derived from an EMBL/GenBank/DDBJ whole genome shotgun (WGS) entry which is preliminary data.</text>
</comment>
<dbReference type="HOGENOM" id="CLU_365954_0_0_10"/>
<feature type="chain" id="PRO_5003954898" description="Tetratricopeptide repeat protein" evidence="1">
    <location>
        <begin position="23"/>
        <end position="719"/>
    </location>
</feature>
<dbReference type="EMBL" id="AMEP01000085">
    <property type="protein sequence ID" value="EKY00584.1"/>
    <property type="molecule type" value="Genomic_DNA"/>
</dbReference>
<gene>
    <name evidence="2" type="ORF">HMPREF9151_01265</name>
</gene>
<dbReference type="AlphaFoldDB" id="L1NAN2"/>
<reference evidence="2 3" key="1">
    <citation type="submission" date="2012-05" db="EMBL/GenBank/DDBJ databases">
        <authorList>
            <person name="Weinstock G."/>
            <person name="Sodergren E."/>
            <person name="Lobos E.A."/>
            <person name="Fulton L."/>
            <person name="Fulton R."/>
            <person name="Courtney L."/>
            <person name="Fronick C."/>
            <person name="O'Laughlin M."/>
            <person name="Godfrey J."/>
            <person name="Wilson R.M."/>
            <person name="Miner T."/>
            <person name="Farmer C."/>
            <person name="Delehaunty K."/>
            <person name="Cordes M."/>
            <person name="Minx P."/>
            <person name="Tomlinson C."/>
            <person name="Chen J."/>
            <person name="Wollam A."/>
            <person name="Pepin K.H."/>
            <person name="Bhonagiri V."/>
            <person name="Zhang X."/>
            <person name="Suruliraj S."/>
            <person name="Warren W."/>
            <person name="Mitreva M."/>
            <person name="Mardis E.R."/>
            <person name="Wilson R.K."/>
        </authorList>
    </citation>
    <scope>NUCLEOTIDE SEQUENCE [LARGE SCALE GENOMIC DNA]</scope>
    <source>
        <strain evidence="2 3">F0055</strain>
    </source>
</reference>
<evidence type="ECO:0000313" key="3">
    <source>
        <dbReference type="Proteomes" id="UP000010433"/>
    </source>
</evidence>
<sequence length="719" mass="84369">MKKCIILSVLALVTVLRGSACGAYFPQHDYDIFNIYSPDYSFTNNERLSHFWAKYTGDDSGFRKAETREVYESSDYYFANNCALLLQAARRKKDKEMIVYLQQTLRYKKICDEMQETWEYPTQEQLDERQNILLEMQRVGKNYRGTRLKPQYSLLYMRANLLLKRYEDNQVYWLLTVSKYPESVFKDMMRSLYANAILHAGQWRKACDIYVEQGDWVSVEWAMRNYRNPAGIQRIYKEAPNSPALAYLLQYYINGGYGWEWSYDYFQQDNGDIKKEMADFIRFIDNDVMYNNKVKDKAMWKAAAAMLHYYNHEYATAQKDIEEAERLPGSPQMKDNVRCIKLLISAQTQKVGNAYSVYLTGELKWLLQKREQARNREGLFSDNYYDNVLDRMIYKELVPKFQKEVGAYQALALLALIDGINLGLEPIKKTEWIGSDEKKVVEYSSRQLDYEYASALNELTADALKGYYQYLQTVPEDPLQHFALQHAYKNAELFNDLIGTAYLGEGKFEIAIPHLEKVSLRFLDMQGIAPYANVCDFTKDRWLTKQVVNYSEISDSVQLKSNKKLDFCREMLQLFSQYKLARNKEVAAEKAYTLASHYYQASYFGDCWYLTAYYKSVVGIDPPIYLDFVQEALKYLKVSRTAKNKDLKLKSLFAEAHIQYHLNAEDALLDHDTWFEDIRNAETVYGTYGQLANFVKRHKIQENYITQCDILQAFMEKQP</sequence>
<evidence type="ECO:0000313" key="2">
    <source>
        <dbReference type="EMBL" id="EKY00584.1"/>
    </source>
</evidence>
<dbReference type="Proteomes" id="UP000010433">
    <property type="component" value="Unassembled WGS sequence"/>
</dbReference>
<name>L1NAN2_9BACT</name>